<protein>
    <recommendedName>
        <fullName evidence="2">C962R-like N-terminal AEP domain-containing protein</fullName>
    </recommendedName>
</protein>
<dbReference type="Proteomes" id="UP000201566">
    <property type="component" value="Segment"/>
</dbReference>
<feature type="compositionally biased region" description="Basic and acidic residues" evidence="1">
    <location>
        <begin position="60"/>
        <end position="69"/>
    </location>
</feature>
<organism evidence="3 4">
    <name type="scientific">Pandoravirus dulcis</name>
    <dbReference type="NCBI Taxonomy" id="1349409"/>
    <lineage>
        <taxon>Viruses</taxon>
        <taxon>Pandoravirus</taxon>
    </lineage>
</organism>
<gene>
    <name evidence="3" type="ORF">pdul_cds_432</name>
</gene>
<name>S4VX77_9VIRU</name>
<evidence type="ECO:0000256" key="1">
    <source>
        <dbReference type="SAM" id="MobiDB-lite"/>
    </source>
</evidence>
<evidence type="ECO:0000313" key="3">
    <source>
        <dbReference type="EMBL" id="AGO82489.2"/>
    </source>
</evidence>
<dbReference type="InterPro" id="IPR056443">
    <property type="entry name" value="AEP_C962R"/>
</dbReference>
<reference evidence="3 4" key="1">
    <citation type="journal article" date="2013" name="Science">
        <title>Pandoraviruses: amoeba viruses with genomes up to 2.5 Mb reaching that of parasitic eukaryotes.</title>
        <authorList>
            <person name="Philippe N."/>
            <person name="Legendre M."/>
            <person name="Doutre G."/>
            <person name="Coute Y."/>
            <person name="Poirot O."/>
            <person name="Lescot M."/>
            <person name="Arslan D."/>
            <person name="Seltzer V."/>
            <person name="Bertaux L."/>
            <person name="Bruley C."/>
            <person name="Garin J."/>
            <person name="Claverie J.M."/>
            <person name="Abergel C."/>
        </authorList>
    </citation>
    <scope>NUCLEOTIDE SEQUENCE [LARGE SCALE GENOMIC DNA]</scope>
    <source>
        <strain evidence="3">Melbourne</strain>
    </source>
</reference>
<feature type="region of interest" description="Disordered" evidence="1">
    <location>
        <begin position="781"/>
        <end position="802"/>
    </location>
</feature>
<dbReference type="GeneID" id="16511909"/>
<evidence type="ECO:0000313" key="4">
    <source>
        <dbReference type="Proteomes" id="UP000201566"/>
    </source>
</evidence>
<dbReference type="Pfam" id="PF23162">
    <property type="entry name" value="AEP_C962R"/>
    <property type="match status" value="1"/>
</dbReference>
<dbReference type="EMBL" id="KC977570">
    <property type="protein sequence ID" value="AGO82489.2"/>
    <property type="molecule type" value="Genomic_DNA"/>
</dbReference>
<proteinExistence type="predicted"/>
<feature type="compositionally biased region" description="Low complexity" evidence="1">
    <location>
        <begin position="781"/>
        <end position="793"/>
    </location>
</feature>
<evidence type="ECO:0000259" key="2">
    <source>
        <dbReference type="Pfam" id="PF23162"/>
    </source>
</evidence>
<dbReference type="RefSeq" id="YP_008319158.2">
    <property type="nucleotide sequence ID" value="NC_021858.1"/>
</dbReference>
<sequence>MTKDDARGRVLSVRAHAFLSTRRKRGEVMCGPAQEKGAGALFWPVPSVHDPTEAQENTEEAEKPKERESPTQVGIAQKSERAPARCHRKREHQAASSTPKKKADRSEERARLRVPFFLSLPFSAAGPPTRISICLSAGVVSCFHRCGNRGATMDLSMNLMMMNKGGAEGRVDPLRALADARGVRPSPVNAAIAAVRAGIDAVPATEASLAPAPSGMHRRFRDPNPLATSALKAFLGRRGCLVKKGARKAGASAPEQRPPTAFLKDGWGGGVVSVADEDYAAFLDAYGDDVNNGVRHAVCEQRGDVFRMHLDIDLSVPRAADRRAVLTLVRLIQGITAQFFPGVARGALLTVIVLAAQEKPLDGGRGVKQGIHLVMPNLYVNWRQALDMRECYVTLLKRAYGADARGWAAGNPPARGTDAEPPSSSIAVAAERGPDCTWEKVIDHNVFTFNGLRMPFSHNVIPCPTCKGAKPRGAASAGAVPCAGPCNGTGKCWEPRWYEPVACLDGDGVEDRATLDFLCENAHYCLSRTSIRCRADQAPSPGWACFAGAPRCNVAALDPAWHKYQERLAGGGAAGGARSAPNTVAPDDPRFARMAVLIRAKGHAPHARVDVRSIRRDKRGNYYIVEVDGEGSRACLNMPPEPGSGAICGEHDNARVFYQLSRAGLVQKCHCRCPHDRPRRLYTTCNNFKSAPVTISVEDRAFFFDNNNNNNNAGTAATATNGGSGGTIHNHGAGRAGDPYTGGGGVVVPQARMPPTLFSGGADRPDAIMARIGNMIASFRRPSPSAPAAPVAVKRARADTDP</sequence>
<accession>S4VX77</accession>
<feature type="region of interest" description="Disordered" evidence="1">
    <location>
        <begin position="39"/>
        <end position="108"/>
    </location>
</feature>
<feature type="domain" description="C962R-like N-terminal AEP" evidence="2">
    <location>
        <begin position="273"/>
        <end position="387"/>
    </location>
</feature>
<dbReference type="KEGG" id="vg:16511909"/>